<feature type="chain" id="PRO_5038920888" evidence="1">
    <location>
        <begin position="22"/>
        <end position="134"/>
    </location>
</feature>
<dbReference type="SUPFAM" id="SSF75169">
    <property type="entry name" value="DsrEFH-like"/>
    <property type="match status" value="1"/>
</dbReference>
<dbReference type="InterPro" id="IPR003787">
    <property type="entry name" value="Sulphur_relay_DsrE/F-like"/>
</dbReference>
<evidence type="ECO:0000313" key="3">
    <source>
        <dbReference type="Proteomes" id="UP000807785"/>
    </source>
</evidence>
<comment type="caution">
    <text evidence="2">The sequence shown here is derived from an EMBL/GenBank/DDBJ whole genome shotgun (WGS) entry which is preliminary data.</text>
</comment>
<organism evidence="2 3">
    <name type="scientific">Candidatus Methylophosphatis roskildensis</name>
    <dbReference type="NCBI Taxonomy" id="2899263"/>
    <lineage>
        <taxon>Bacteria</taxon>
        <taxon>Pseudomonadati</taxon>
        <taxon>Pseudomonadota</taxon>
        <taxon>Betaproteobacteria</taxon>
        <taxon>Nitrosomonadales</taxon>
        <taxon>Sterolibacteriaceae</taxon>
        <taxon>Candidatus Methylophosphatis</taxon>
    </lineage>
</organism>
<dbReference type="Pfam" id="PF02635">
    <property type="entry name" value="DsrE"/>
    <property type="match status" value="1"/>
</dbReference>
<dbReference type="EMBL" id="JADJEV010000001">
    <property type="protein sequence ID" value="MBK6972018.1"/>
    <property type="molecule type" value="Genomic_DNA"/>
</dbReference>
<evidence type="ECO:0000313" key="2">
    <source>
        <dbReference type="EMBL" id="MBK6972018.1"/>
    </source>
</evidence>
<dbReference type="Gene3D" id="3.40.1260.10">
    <property type="entry name" value="DsrEFH-like"/>
    <property type="match status" value="1"/>
</dbReference>
<dbReference type="Proteomes" id="UP000807785">
    <property type="component" value="Unassembled WGS sequence"/>
</dbReference>
<proteinExistence type="predicted"/>
<dbReference type="InterPro" id="IPR027396">
    <property type="entry name" value="DsrEFH-like"/>
</dbReference>
<dbReference type="AlphaFoldDB" id="A0A9D7E1L4"/>
<accession>A0A9D7E1L4</accession>
<name>A0A9D7E1L4_9PROT</name>
<sequence length="134" mass="13817">MKLVKTLILAGGLALAGTSWAAGEPLFINVTSAPDLHRTEMALTFASNVLKKQHPVTVFLNDMAVKTATKAAAGSATGKLLADVLQAGGTVIVCPMCMKHYGVAEADLIAGAKLGNPDLTQAALFAPNGRSLSW</sequence>
<protein>
    <submittedName>
        <fullName evidence="2">DsrE family protein</fullName>
    </submittedName>
</protein>
<feature type="signal peptide" evidence="1">
    <location>
        <begin position="1"/>
        <end position="21"/>
    </location>
</feature>
<evidence type="ECO:0000256" key="1">
    <source>
        <dbReference type="SAM" id="SignalP"/>
    </source>
</evidence>
<reference evidence="2" key="1">
    <citation type="submission" date="2020-10" db="EMBL/GenBank/DDBJ databases">
        <title>Connecting structure to function with the recovery of over 1000 high-quality activated sludge metagenome-assembled genomes encoding full-length rRNA genes using long-read sequencing.</title>
        <authorList>
            <person name="Singleton C.M."/>
            <person name="Petriglieri F."/>
            <person name="Kristensen J.M."/>
            <person name="Kirkegaard R.H."/>
            <person name="Michaelsen T.Y."/>
            <person name="Andersen M.H."/>
            <person name="Karst S.M."/>
            <person name="Dueholm M.S."/>
            <person name="Nielsen P.H."/>
            <person name="Albertsen M."/>
        </authorList>
    </citation>
    <scope>NUCLEOTIDE SEQUENCE</scope>
    <source>
        <strain evidence="2">Bjer_18-Q3-R1-45_BAT3C.347</strain>
    </source>
</reference>
<keyword evidence="1" id="KW-0732">Signal</keyword>
<gene>
    <name evidence="2" type="ORF">IPH26_03290</name>
</gene>